<protein>
    <recommendedName>
        <fullName evidence="1">MoxR-vWA-beta-propeller ternary system domain-containing protein</fullName>
    </recommendedName>
</protein>
<dbReference type="OrthoDB" id="886582at2"/>
<evidence type="ECO:0000259" key="1">
    <source>
        <dbReference type="Pfam" id="PF19920"/>
    </source>
</evidence>
<dbReference type="Pfam" id="PF19920">
    <property type="entry name" value="bpX4"/>
    <property type="match status" value="1"/>
</dbReference>
<dbReference type="RefSeq" id="WP_145671334.1">
    <property type="nucleotide sequence ID" value="NZ_VIWO01000006.1"/>
</dbReference>
<keyword evidence="3" id="KW-1185">Reference proteome</keyword>
<comment type="caution">
    <text evidence="2">The sequence shown here is derived from an EMBL/GenBank/DDBJ whole genome shotgun (WGS) entry which is preliminary data.</text>
</comment>
<dbReference type="InterPro" id="IPR045549">
    <property type="entry name" value="bpX4"/>
</dbReference>
<dbReference type="EMBL" id="VIWO01000006">
    <property type="protein sequence ID" value="TWF38901.1"/>
    <property type="molecule type" value="Genomic_DNA"/>
</dbReference>
<gene>
    <name evidence="2" type="ORF">FHW36_106124</name>
</gene>
<dbReference type="Proteomes" id="UP000320811">
    <property type="component" value="Unassembled WGS sequence"/>
</dbReference>
<evidence type="ECO:0000313" key="3">
    <source>
        <dbReference type="Proteomes" id="UP000320811"/>
    </source>
</evidence>
<sequence>MNLSVFINHLVREGQIAVVDDLPPLLPAASADALEVLTDYYHHDKLEMPTTAPEFDPDAALWAATYLYQAVRLIMLRNIQPDKFLPGLSPYAGDINANSIYSADLCLRYLPDLLCLTRKLDAQDALVIHIRETAMQWPFSSTGMQLAAKGSLAGIISSPALLQAYADRIIVTRDYPRCGVTAVRDAVNASLGDYASVLWPGYPAL</sequence>
<dbReference type="AlphaFoldDB" id="A0A561PLB2"/>
<accession>A0A561PLB2</accession>
<evidence type="ECO:0000313" key="2">
    <source>
        <dbReference type="EMBL" id="TWF38901.1"/>
    </source>
</evidence>
<proteinExistence type="predicted"/>
<name>A0A561PLB2_9BACT</name>
<feature type="domain" description="MoxR-vWA-beta-propeller ternary system" evidence="1">
    <location>
        <begin position="3"/>
        <end position="201"/>
    </location>
</feature>
<reference evidence="2 3" key="1">
    <citation type="submission" date="2019-06" db="EMBL/GenBank/DDBJ databases">
        <title>Sorghum-associated microbial communities from plants grown in Nebraska, USA.</title>
        <authorList>
            <person name="Schachtman D."/>
        </authorList>
    </citation>
    <scope>NUCLEOTIDE SEQUENCE [LARGE SCALE GENOMIC DNA]</scope>
    <source>
        <strain evidence="2 3">1209</strain>
    </source>
</reference>
<organism evidence="2 3">
    <name type="scientific">Chitinophaga polysaccharea</name>
    <dbReference type="NCBI Taxonomy" id="1293035"/>
    <lineage>
        <taxon>Bacteria</taxon>
        <taxon>Pseudomonadati</taxon>
        <taxon>Bacteroidota</taxon>
        <taxon>Chitinophagia</taxon>
        <taxon>Chitinophagales</taxon>
        <taxon>Chitinophagaceae</taxon>
        <taxon>Chitinophaga</taxon>
    </lineage>
</organism>